<accession>A0ABV9E961</accession>
<name>A0ABV9E961_9ACTN</name>
<dbReference type="RefSeq" id="WP_262841668.1">
    <property type="nucleotide sequence ID" value="NZ_JANZYP010000006.1"/>
</dbReference>
<dbReference type="EMBL" id="JBHSFN010000004">
    <property type="protein sequence ID" value="MFC4586082.1"/>
    <property type="molecule type" value="Genomic_DNA"/>
</dbReference>
<organism evidence="2 3">
    <name type="scientific">Sphaerisporangium corydalis</name>
    <dbReference type="NCBI Taxonomy" id="1441875"/>
    <lineage>
        <taxon>Bacteria</taxon>
        <taxon>Bacillati</taxon>
        <taxon>Actinomycetota</taxon>
        <taxon>Actinomycetes</taxon>
        <taxon>Streptosporangiales</taxon>
        <taxon>Streptosporangiaceae</taxon>
        <taxon>Sphaerisporangium</taxon>
    </lineage>
</organism>
<reference evidence="3" key="1">
    <citation type="journal article" date="2019" name="Int. J. Syst. Evol. Microbiol.">
        <title>The Global Catalogue of Microorganisms (GCM) 10K type strain sequencing project: providing services to taxonomists for standard genome sequencing and annotation.</title>
        <authorList>
            <consortium name="The Broad Institute Genomics Platform"/>
            <consortium name="The Broad Institute Genome Sequencing Center for Infectious Disease"/>
            <person name="Wu L."/>
            <person name="Ma J."/>
        </authorList>
    </citation>
    <scope>NUCLEOTIDE SEQUENCE [LARGE SCALE GENOMIC DNA]</scope>
    <source>
        <strain evidence="3">CCUG 49560</strain>
    </source>
</reference>
<sequence>MGRDHVNGQPLDPDNPHVTAPGRPTDLVTALEQPTDLVAAAGRPTDLVVATGRTTGLAVAVAAPGPTSDPVSPALLRCGQEGFSGLVRAGGDPGGTIWFRAGAVVAATTPASPDAESLLLRSGRVSEADWARAYAAGAGDGRLAAELTGRGAVGVAGLEAVCLSAVFDAVFAMTLFGVDGCVAEPAVPGELLPPLALPTGVGAERLARETARRLASAAAWRELGVTARSRPLATPPAHPPLFPADEVRHAVLLKANGRRTARDIAFTLGRGLFAVMGEIARMAEEGVIEVSAPAAPPTGPPVREDAGTPSTALPQRRPGTSKVNEVLPTTSASRFSVPRRLLGLRDIRSPAPGEED</sequence>
<gene>
    <name evidence="2" type="ORF">ACFO8L_08360</name>
</gene>
<feature type="compositionally biased region" description="Polar residues" evidence="1">
    <location>
        <begin position="321"/>
        <end position="331"/>
    </location>
</feature>
<feature type="region of interest" description="Disordered" evidence="1">
    <location>
        <begin position="292"/>
        <end position="331"/>
    </location>
</feature>
<keyword evidence="3" id="KW-1185">Reference proteome</keyword>
<comment type="caution">
    <text evidence="2">The sequence shown here is derived from an EMBL/GenBank/DDBJ whole genome shotgun (WGS) entry which is preliminary data.</text>
</comment>
<protein>
    <recommendedName>
        <fullName evidence="4">MarR family transcriptional regulator</fullName>
    </recommendedName>
</protein>
<evidence type="ECO:0008006" key="4">
    <source>
        <dbReference type="Google" id="ProtNLM"/>
    </source>
</evidence>
<feature type="region of interest" description="Disordered" evidence="1">
    <location>
        <begin position="1"/>
        <end position="25"/>
    </location>
</feature>
<evidence type="ECO:0000256" key="1">
    <source>
        <dbReference type="SAM" id="MobiDB-lite"/>
    </source>
</evidence>
<dbReference type="Proteomes" id="UP001595891">
    <property type="component" value="Unassembled WGS sequence"/>
</dbReference>
<evidence type="ECO:0000313" key="2">
    <source>
        <dbReference type="EMBL" id="MFC4586082.1"/>
    </source>
</evidence>
<proteinExistence type="predicted"/>
<evidence type="ECO:0000313" key="3">
    <source>
        <dbReference type="Proteomes" id="UP001595891"/>
    </source>
</evidence>